<proteinExistence type="predicted"/>
<protein>
    <submittedName>
        <fullName evidence="2">Sporulation protein SpoOM</fullName>
    </submittedName>
</protein>
<gene>
    <name evidence="2" type="ORF">A7Q10_09125</name>
</gene>
<dbReference type="PROSITE" id="PS51494">
    <property type="entry name" value="SPOIVB"/>
    <property type="match status" value="1"/>
</dbReference>
<dbReference type="InterPro" id="IPR008763">
    <property type="entry name" value="Peptidase_S55"/>
</dbReference>
<comment type="caution">
    <text evidence="2">The sequence shown here is derived from an EMBL/GenBank/DDBJ whole genome shotgun (WGS) entry which is preliminary data.</text>
</comment>
<evidence type="ECO:0000313" key="2">
    <source>
        <dbReference type="EMBL" id="TFE67688.1"/>
    </source>
</evidence>
<accession>A0A4Y8PCS3</accession>
<organism evidence="2 3">
    <name type="scientific">Methylacidiphilum caldifontis</name>
    <dbReference type="NCBI Taxonomy" id="2795386"/>
    <lineage>
        <taxon>Bacteria</taxon>
        <taxon>Pseudomonadati</taxon>
        <taxon>Verrucomicrobiota</taxon>
        <taxon>Methylacidiphilae</taxon>
        <taxon>Methylacidiphilales</taxon>
        <taxon>Methylacidiphilaceae</taxon>
        <taxon>Methylacidiphilum (ex Ratnadevi et al. 2023)</taxon>
    </lineage>
</organism>
<dbReference type="AlphaFoldDB" id="A0A4Y8PCS3"/>
<dbReference type="Proteomes" id="UP000297713">
    <property type="component" value="Unassembled WGS sequence"/>
</dbReference>
<dbReference type="RefSeq" id="WP_134440388.1">
    <property type="nucleotide sequence ID" value="NZ_CP065957.1"/>
</dbReference>
<feature type="domain" description="Peptidase S55" evidence="1">
    <location>
        <begin position="1"/>
        <end position="152"/>
    </location>
</feature>
<sequence length="600" mass="65869">MIVLLRLVLLVFLFLGFFSSLKIHDCLGSDSTSPSEYYPKDKLKPGMRGITYTVLQGDKIEPLQTEILGIAKNYIGPGLDLIIAKLVDPKTAVIGAVHGMSGSPLYVDGKLVGALSRRIASFEKDGHCGFTPIEDMLKVEWMENQSSASPSQYLSMGSRSSWNLIAPQQLGGFSQQRTDWLAVPLTISGINQNLFEKYLKRFGWDKFPFLVVSGGAESRPVPVQPESLQPGSPVSAVMMTGDISIGGTGTLTWRKGMNILAFGHPMFGFGKSDLPMAMAEVITTIPSYETPYKLANIGSVIGTILEDRLSAIGGKIGSLPPMASYSLKRIHDDKMMKPLEGRFISHPSLSPMLVNLALAEALSSTDSASRTFSVKVEGKVLFENLPSLSLGGFYSGHDTDIIDATMEITKPLNLLFEQPWIEPKIKSLDLSVVSSEKEKIWMVEKIFTDFQKYKPSSQVHLQLELKEKYGEKLFRTVSLDIPPTVNTPTTLSVRVLSGNILDKIILDKKIQGITDARELIEALNKRHKTNSLYIQLVAESPGEVRAGHPLPSLPLSFTVLSNATNISKNTVPDNEQILTEIEMELPGMAWADKAVKVEVQ</sequence>
<dbReference type="OrthoDB" id="9765242at2"/>
<evidence type="ECO:0000313" key="3">
    <source>
        <dbReference type="Proteomes" id="UP000297713"/>
    </source>
</evidence>
<name>A0A4Y8PCS3_9BACT</name>
<evidence type="ECO:0000259" key="1">
    <source>
        <dbReference type="PROSITE" id="PS51494"/>
    </source>
</evidence>
<reference evidence="2 3" key="1">
    <citation type="submission" date="2016-05" db="EMBL/GenBank/DDBJ databases">
        <title>Diversity and Homogeneity among Thermoacidophilic Verrucomicrobia Methanotrophs Linked with Geographical Origin.</title>
        <authorList>
            <person name="Erikstad H.-A."/>
            <person name="Smestad N.B."/>
            <person name="Ceballos R.M."/>
            <person name="Birkeland N.-K."/>
        </authorList>
    </citation>
    <scope>NUCLEOTIDE SEQUENCE [LARGE SCALE GENOMIC DNA]</scope>
    <source>
        <strain evidence="2 3">Phi</strain>
    </source>
</reference>
<dbReference type="EMBL" id="LXQC01000149">
    <property type="protein sequence ID" value="TFE67688.1"/>
    <property type="molecule type" value="Genomic_DNA"/>
</dbReference>
<keyword evidence="3" id="KW-1185">Reference proteome</keyword>
<dbReference type="Pfam" id="PF05580">
    <property type="entry name" value="Peptidase_S55"/>
    <property type="match status" value="1"/>
</dbReference>